<dbReference type="PANTHER" id="PTHR31859">
    <property type="entry name" value="TETRATRICOPEPTIDE REPEAT PROTEIN 39 FAMILY MEMBER"/>
    <property type="match status" value="1"/>
</dbReference>
<gene>
    <name evidence="6" type="primary">g6014</name>
    <name evidence="6" type="ORF">EsDP_00006014</name>
</gene>
<evidence type="ECO:0000256" key="2">
    <source>
        <dbReference type="ARBA" id="ARBA00018424"/>
    </source>
</evidence>
<feature type="coiled-coil region" evidence="5">
    <location>
        <begin position="170"/>
        <end position="199"/>
    </location>
</feature>
<evidence type="ECO:0000313" key="6">
    <source>
        <dbReference type="EMBL" id="GAB0137760.1"/>
    </source>
</evidence>
<reference evidence="7" key="1">
    <citation type="submission" date="2024-06" db="EMBL/GenBank/DDBJ databases">
        <title>Draft Genome Sequences of Epichloe bromicola Strains Isolated from Elymus ciliaris.</title>
        <authorList>
            <consortium name="Epichloe bromicola genome sequencing consortium"/>
            <person name="Miura A."/>
            <person name="Imano S."/>
            <person name="Ashida A."/>
            <person name="Sato I."/>
            <person name="Chiba S."/>
            <person name="Tanaka A."/>
            <person name="Camagna M."/>
            <person name="Takemoto D."/>
        </authorList>
    </citation>
    <scope>NUCLEOTIDE SEQUENCE [LARGE SCALE GENOMIC DNA]</scope>
    <source>
        <strain evidence="7">DP</strain>
    </source>
</reference>
<evidence type="ECO:0000256" key="1">
    <source>
        <dbReference type="ARBA" id="ARBA00011408"/>
    </source>
</evidence>
<dbReference type="Pfam" id="PF10300">
    <property type="entry name" value="Iml2-TPR_39"/>
    <property type="match status" value="1"/>
</dbReference>
<dbReference type="EMBL" id="BAAFGZ010000314">
    <property type="protein sequence ID" value="GAB0137760.1"/>
    <property type="molecule type" value="Genomic_DNA"/>
</dbReference>
<evidence type="ECO:0000256" key="3">
    <source>
        <dbReference type="ARBA" id="ARBA00019539"/>
    </source>
</evidence>
<protein>
    <recommendedName>
        <fullName evidence="2">Inclusion body clearance protein IML2</fullName>
    </recommendedName>
    <alternativeName>
        <fullName evidence="3">Inclusion body clearance protein iml2</fullName>
    </alternativeName>
</protein>
<evidence type="ECO:0000256" key="4">
    <source>
        <dbReference type="ARBA" id="ARBA00043897"/>
    </source>
</evidence>
<dbReference type="Proteomes" id="UP001562357">
    <property type="component" value="Unassembled WGS sequence"/>
</dbReference>
<keyword evidence="7" id="KW-1185">Reference proteome</keyword>
<comment type="function">
    <text evidence="4">Inclusion body (IB) resident protein that interacts strongly with lipid droplet (LD) proteins. Involved in LD-mediated IB clearing after protein folding stress, probably by enabling access to the IBs of an LD-stored soluble sterol derivative that acts as a chaperone in inclusion clearing.</text>
</comment>
<comment type="subunit">
    <text evidence="1">Interacts with lipid droplet proteins.</text>
</comment>
<dbReference type="PANTHER" id="PTHR31859:SF1">
    <property type="entry name" value="TETRATRICOPEPTIDE REPEAT PROTEIN 39C"/>
    <property type="match status" value="1"/>
</dbReference>
<evidence type="ECO:0000256" key="5">
    <source>
        <dbReference type="SAM" id="Coils"/>
    </source>
</evidence>
<comment type="caution">
    <text evidence="6">The sequence shown here is derived from an EMBL/GenBank/DDBJ whole genome shotgun (WGS) entry which is preliminary data.</text>
</comment>
<organism evidence="6 7">
    <name type="scientific">Epichloe bromicola</name>
    <dbReference type="NCBI Taxonomy" id="79588"/>
    <lineage>
        <taxon>Eukaryota</taxon>
        <taxon>Fungi</taxon>
        <taxon>Dikarya</taxon>
        <taxon>Ascomycota</taxon>
        <taxon>Pezizomycotina</taxon>
        <taxon>Sordariomycetes</taxon>
        <taxon>Hypocreomycetidae</taxon>
        <taxon>Hypocreales</taxon>
        <taxon>Clavicipitaceae</taxon>
        <taxon>Epichloe</taxon>
    </lineage>
</organism>
<evidence type="ECO:0000313" key="7">
    <source>
        <dbReference type="Proteomes" id="UP001562357"/>
    </source>
</evidence>
<dbReference type="InterPro" id="IPR019412">
    <property type="entry name" value="IML2/TPR_39"/>
</dbReference>
<proteinExistence type="predicted"/>
<accession>A0ABQ0CWD7</accession>
<keyword evidence="5" id="KW-0175">Coiled coil</keyword>
<name>A0ABQ0CWD7_9HYPO</name>
<sequence length="681" mass="75647">MSLFSGFFRSSNPSNPSADSLQAREYLAKERQHLADALKWTALIMNDDVDGAWQGLERGDSSFHSLGAAMTSFMRSILGFDKDMMAETVAKLADCETRAWNDCKRARKYHSRHDAVGGTSSMYAPGTEYELVRAETQLMGAVVGVLNESVVGAMKSLYKLRKASVVLDGIMAAEARAMEAQAQAQAQAQEKEKEKTLNLGDTDMLHEPGLRVTDPVDVFIHSGANLCFGLLLVLLSLVPPAFSRILSAVGFHGGGDRARGVRMLWRSAAHDNVNGALAGMMLLGYYNGLLGAVDILPSPHDYDYDYNDDDDAEAEAEAVGLPREKCRLLLHRLRARHPDSRMWRVEESRLHANAGDLPRAIELLSTGKQSAMRQVTALNDFELGINALALQKWHLMRDTFLRCLETSDWGPGVYHYMAGCASLELYRDAYHGARRHGNEDGAAQQQEAEVRRLKKRAEELLRKVPLVSGRQRLMARQLPLETFAQRKLRKWEEAVETLGIDLADAIGPSPALEISYMWAGQKRMGSKELESAMGHLGWARCTAGADAVRKLRTEKDNLAVWAIGVSSVLRGMGKMDEAIRVLDENVLSHDESVFKGGHRDDYVLPVANYELAVIAWARCCSPPGGSPGEVAEYRRARTDECEEYLGKVKAWESFVLDARVGMRVQSGLETLKWFRKRMGWA</sequence>